<evidence type="ECO:0000259" key="1">
    <source>
        <dbReference type="Pfam" id="PF04542"/>
    </source>
</evidence>
<dbReference type="Pfam" id="PF04542">
    <property type="entry name" value="Sigma70_r2"/>
    <property type="match status" value="1"/>
</dbReference>
<proteinExistence type="predicted"/>
<name>A0A448NWM4_9ACTN</name>
<dbReference type="NCBIfam" id="TIGR02937">
    <property type="entry name" value="sigma70-ECF"/>
    <property type="match status" value="1"/>
</dbReference>
<dbReference type="KEGG" id="aji:C0Z10_07460"/>
<dbReference type="EMBL" id="LR134473">
    <property type="protein sequence ID" value="VEI02307.1"/>
    <property type="molecule type" value="Genomic_DNA"/>
</dbReference>
<dbReference type="SUPFAM" id="SSF88946">
    <property type="entry name" value="Sigma2 domain of RNA polymerase sigma factors"/>
    <property type="match status" value="1"/>
</dbReference>
<dbReference type="PANTHER" id="PTHR30603">
    <property type="entry name" value="RNA POLYMERASE SIGMA FACTOR RPO"/>
    <property type="match status" value="1"/>
</dbReference>
<evidence type="ECO:0000313" key="4">
    <source>
        <dbReference type="Proteomes" id="UP000277858"/>
    </source>
</evidence>
<feature type="domain" description="RNA polymerase sigma-70 region 2" evidence="1">
    <location>
        <begin position="66"/>
        <end position="129"/>
    </location>
</feature>
<reference evidence="5" key="1">
    <citation type="submission" date="2017-12" db="EMBL/GenBank/DDBJ databases">
        <title>Whole genome sequencing of Acidipropionibacterium jensenii strains JS279 and JS280.</title>
        <authorList>
            <person name="Deptula P."/>
            <person name="Laine P."/>
            <person name="Smolander O.-P."/>
            <person name="Paulin L."/>
            <person name="Auvinen P."/>
            <person name="Varmanen P."/>
        </authorList>
    </citation>
    <scope>NUCLEOTIDE SEQUENCE [LARGE SCALE GENOMIC DNA]</scope>
    <source>
        <strain evidence="5">JS280</strain>
    </source>
</reference>
<dbReference type="InterPro" id="IPR007627">
    <property type="entry name" value="RNA_pol_sigma70_r2"/>
</dbReference>
<reference evidence="2" key="3">
    <citation type="journal article" date="2019" name="Microorganisms">
        <title>Red-Brown Pigmentation of Acidipropionibacterium jensenii Is Tied to Haemolytic Activity and cyl-Like Gene Cluster.</title>
        <authorList>
            <person name="Deptula P."/>
            <person name="Loivamaa I."/>
            <person name="Smolander O.P."/>
            <person name="Laine P."/>
            <person name="Roberts R.J."/>
            <person name="Piironen V."/>
            <person name="Paulin L."/>
            <person name="Savijoki K."/>
            <person name="Auvinen P."/>
            <person name="Varmanen P."/>
        </authorList>
    </citation>
    <scope>NUCLEOTIDE SEQUENCE</scope>
    <source>
        <strain evidence="2">JS280</strain>
    </source>
</reference>
<dbReference type="OrthoDB" id="3745243at2"/>
<reference evidence="3 4" key="2">
    <citation type="submission" date="2018-12" db="EMBL/GenBank/DDBJ databases">
        <authorList>
            <consortium name="Pathogen Informatics"/>
        </authorList>
    </citation>
    <scope>NUCLEOTIDE SEQUENCE [LARGE SCALE GENOMIC DNA]</scope>
    <source>
        <strain evidence="3 4">NCTC13652</strain>
    </source>
</reference>
<evidence type="ECO:0000313" key="2">
    <source>
        <dbReference type="EMBL" id="AZZ39615.1"/>
    </source>
</evidence>
<dbReference type="AlphaFoldDB" id="A0A448NWM4"/>
<dbReference type="GO" id="GO:0003700">
    <property type="term" value="F:DNA-binding transcription factor activity"/>
    <property type="evidence" value="ECO:0007669"/>
    <property type="project" value="InterPro"/>
</dbReference>
<evidence type="ECO:0000313" key="5">
    <source>
        <dbReference type="Proteomes" id="UP000285875"/>
    </source>
</evidence>
<dbReference type="Gene3D" id="1.20.120.1810">
    <property type="match status" value="1"/>
</dbReference>
<dbReference type="InterPro" id="IPR013324">
    <property type="entry name" value="RNA_pol_sigma_r3/r4-like"/>
</dbReference>
<dbReference type="InterPro" id="IPR013325">
    <property type="entry name" value="RNA_pol_sigma_r2"/>
</dbReference>
<sequence>MNFAEFISRAGSGRLTAGQQHRLFLMMEAGLVAQAVRHGDLVVATDATTGELDRLIEEGRRAHERLWQSNLPLAMRIAGETGRSRAVASEDLIQAACVGLAEALMRFDPRRGLKFSTYAWPAIRRRVAEELMGGDSSRPVWRRRTECAVDRREMTLTMELGRPPGDADIATDLGVDVAWVRDRRGRRGDVPIGEAWLLEQLMPRGDAAEPDEHWLTEARRQLPQLQRRIIDAHFGLGGRAVPRHRLAAELGISDRAVRRMELRALELMRDLAARHREES</sequence>
<dbReference type="InterPro" id="IPR050239">
    <property type="entry name" value="Sigma-70_RNA_pol_init_factors"/>
</dbReference>
<dbReference type="InterPro" id="IPR014284">
    <property type="entry name" value="RNA_pol_sigma-70_dom"/>
</dbReference>
<gene>
    <name evidence="3" type="primary">rpoD2</name>
    <name evidence="2" type="ORF">C0Z10_07460</name>
    <name evidence="3" type="ORF">NCTC13652_00479</name>
</gene>
<dbReference type="STRING" id="1122997.GCA_000425285_02382"/>
<dbReference type="Proteomes" id="UP000277858">
    <property type="component" value="Chromosome"/>
</dbReference>
<evidence type="ECO:0000313" key="3">
    <source>
        <dbReference type="EMBL" id="VEI02307.1"/>
    </source>
</evidence>
<dbReference type="PANTHER" id="PTHR30603:SF47">
    <property type="entry name" value="RNA POLYMERASE SIGMA FACTOR SIGD, CHLOROPLASTIC"/>
    <property type="match status" value="1"/>
</dbReference>
<dbReference type="GeneID" id="82885891"/>
<dbReference type="Proteomes" id="UP000285875">
    <property type="component" value="Chromosome"/>
</dbReference>
<organism evidence="3 4">
    <name type="scientific">Acidipropionibacterium jensenii</name>
    <dbReference type="NCBI Taxonomy" id="1749"/>
    <lineage>
        <taxon>Bacteria</taxon>
        <taxon>Bacillati</taxon>
        <taxon>Actinomycetota</taxon>
        <taxon>Actinomycetes</taxon>
        <taxon>Propionibacteriales</taxon>
        <taxon>Propionibacteriaceae</taxon>
        <taxon>Acidipropionibacterium</taxon>
    </lineage>
</organism>
<dbReference type="Gene3D" id="1.20.140.160">
    <property type="match status" value="1"/>
</dbReference>
<keyword evidence="4" id="KW-1185">Reference proteome</keyword>
<protein>
    <submittedName>
        <fullName evidence="3">RNA polymerase sigma factor rpoD2</fullName>
    </submittedName>
</protein>
<dbReference type="RefSeq" id="WP_036982255.1">
    <property type="nucleotide sequence ID" value="NZ_CP025570.1"/>
</dbReference>
<dbReference type="EMBL" id="CP025570">
    <property type="protein sequence ID" value="AZZ39615.1"/>
    <property type="molecule type" value="Genomic_DNA"/>
</dbReference>
<dbReference type="GO" id="GO:0006352">
    <property type="term" value="P:DNA-templated transcription initiation"/>
    <property type="evidence" value="ECO:0007669"/>
    <property type="project" value="InterPro"/>
</dbReference>
<dbReference type="SUPFAM" id="SSF88659">
    <property type="entry name" value="Sigma3 and sigma4 domains of RNA polymerase sigma factors"/>
    <property type="match status" value="1"/>
</dbReference>
<accession>A0A448NWM4</accession>